<dbReference type="PANTHER" id="PTHR14359">
    <property type="entry name" value="HOMO-OLIGOMERIC FLAVIN CONTAINING CYS DECARBOXYLASE FAMILY"/>
    <property type="match status" value="1"/>
</dbReference>
<dbReference type="GO" id="GO:0010181">
    <property type="term" value="F:FMN binding"/>
    <property type="evidence" value="ECO:0007669"/>
    <property type="project" value="TreeGrafter"/>
</dbReference>
<dbReference type="GO" id="GO:0071513">
    <property type="term" value="C:phosphopantothenoylcysteine decarboxylase complex"/>
    <property type="evidence" value="ECO:0007669"/>
    <property type="project" value="TreeGrafter"/>
</dbReference>
<dbReference type="GO" id="GO:0004633">
    <property type="term" value="F:phosphopantothenoylcysteine decarboxylase activity"/>
    <property type="evidence" value="ECO:0007669"/>
    <property type="project" value="TreeGrafter"/>
</dbReference>
<evidence type="ECO:0000313" key="3">
    <source>
        <dbReference type="Proteomes" id="UP000595636"/>
    </source>
</evidence>
<evidence type="ECO:0000313" key="2">
    <source>
        <dbReference type="EMBL" id="QQM42452.1"/>
    </source>
</evidence>
<gene>
    <name evidence="2" type="ORF">JEQ17_25495</name>
</gene>
<reference evidence="2 3" key="1">
    <citation type="submission" date="2020-12" db="EMBL/GenBank/DDBJ databases">
        <title>A novel species.</title>
        <authorList>
            <person name="Li K."/>
        </authorList>
    </citation>
    <scope>NUCLEOTIDE SEQUENCE [LARGE SCALE GENOMIC DNA]</scope>
    <source>
        <strain evidence="2 3">ZYC-3</strain>
    </source>
</reference>
<dbReference type="AlphaFoldDB" id="A0A7T7KXP0"/>
<dbReference type="Pfam" id="PF02441">
    <property type="entry name" value="Flavoprotein"/>
    <property type="match status" value="1"/>
</dbReference>
<feature type="domain" description="Flavoprotein" evidence="1">
    <location>
        <begin position="26"/>
        <end position="183"/>
    </location>
</feature>
<evidence type="ECO:0000259" key="1">
    <source>
        <dbReference type="Pfam" id="PF02441"/>
    </source>
</evidence>
<organism evidence="2 3">
    <name type="scientific">Streptomyces liliifuscus</name>
    <dbReference type="NCBI Taxonomy" id="2797636"/>
    <lineage>
        <taxon>Bacteria</taxon>
        <taxon>Bacillati</taxon>
        <taxon>Actinomycetota</taxon>
        <taxon>Actinomycetes</taxon>
        <taxon>Kitasatosporales</taxon>
        <taxon>Streptomycetaceae</taxon>
        <taxon>Streptomyces</taxon>
    </lineage>
</organism>
<name>A0A7T7KXP0_9ACTN</name>
<dbReference type="InterPro" id="IPR036551">
    <property type="entry name" value="Flavin_trans-like"/>
</dbReference>
<protein>
    <submittedName>
        <fullName evidence="2">Flavoprotein</fullName>
    </submittedName>
</protein>
<dbReference type="SUPFAM" id="SSF52507">
    <property type="entry name" value="Homo-oligomeric flavin-containing Cys decarboxylases, HFCD"/>
    <property type="match status" value="1"/>
</dbReference>
<dbReference type="PANTHER" id="PTHR14359:SF6">
    <property type="entry name" value="PHOSPHOPANTOTHENOYLCYSTEINE DECARBOXYLASE"/>
    <property type="match status" value="1"/>
</dbReference>
<dbReference type="GO" id="GO:0015937">
    <property type="term" value="P:coenzyme A biosynthetic process"/>
    <property type="evidence" value="ECO:0007669"/>
    <property type="project" value="TreeGrafter"/>
</dbReference>
<accession>A0A7T7KXP0</accession>
<dbReference type="Proteomes" id="UP000595636">
    <property type="component" value="Chromosome"/>
</dbReference>
<dbReference type="EMBL" id="CP066831">
    <property type="protein sequence ID" value="QQM42452.1"/>
    <property type="molecule type" value="Genomic_DNA"/>
</dbReference>
<keyword evidence="3" id="KW-1185">Reference proteome</keyword>
<dbReference type="InterPro" id="IPR003382">
    <property type="entry name" value="Flavoprotein"/>
</dbReference>
<dbReference type="Gene3D" id="3.40.50.1950">
    <property type="entry name" value="Flavin prenyltransferase-like"/>
    <property type="match status" value="1"/>
</dbReference>
<dbReference type="KEGG" id="slf:JEQ17_25495"/>
<proteinExistence type="predicted"/>
<sequence length="192" mass="20322">MQGGAVSAGRRGVLGVVGSAAGGVEALRTGLVEPAMDRGWQVAVTLTPTAGQWLRMSGEVERLEKLTGLPVRDEPRLPGEARPHPPVDCYVVAPASANMVAKLATGLMDNQALTQVGEAIGTLGLPVVVFPRVNAAHARHPSWQRHIDTLRAGGVHVVQGPDVWPLYEPREAPAGRTLPWSTVLDTVDEATR</sequence>